<dbReference type="KEGG" id="noy:EXE57_14475"/>
<evidence type="ECO:0000313" key="1">
    <source>
        <dbReference type="EMBL" id="QBR93331.1"/>
    </source>
</evidence>
<gene>
    <name evidence="1" type="ORF">EXE57_14475</name>
</gene>
<dbReference type="Proteomes" id="UP000294894">
    <property type="component" value="Chromosome"/>
</dbReference>
<dbReference type="OrthoDB" id="5193125at2"/>
<evidence type="ECO:0000313" key="2">
    <source>
        <dbReference type="Proteomes" id="UP000294894"/>
    </source>
</evidence>
<protein>
    <submittedName>
        <fullName evidence="1">Uncharacterized protein</fullName>
    </submittedName>
</protein>
<proteinExistence type="predicted"/>
<reference evidence="1 2" key="1">
    <citation type="submission" date="2019-03" db="EMBL/GenBank/DDBJ databases">
        <title>Three New Species of Nocardioides, Nocardioides euryhalodurans sp. nov., Nocardioides seonyuensis sp. nov. and Nocardioides eburneoflavus sp. nov., Iolated from Soil.</title>
        <authorList>
            <person name="Roh S.G."/>
            <person name="Lee C."/>
            <person name="Kim M.-K."/>
            <person name="Kim S.B."/>
        </authorList>
    </citation>
    <scope>NUCLEOTIDE SEQUENCE [LARGE SCALE GENOMIC DNA]</scope>
    <source>
        <strain evidence="1 2">MMS17-SY117</strain>
    </source>
</reference>
<keyword evidence="2" id="KW-1185">Reference proteome</keyword>
<organism evidence="1 2">
    <name type="scientific">Nocardioides euryhalodurans</name>
    <dbReference type="NCBI Taxonomy" id="2518370"/>
    <lineage>
        <taxon>Bacteria</taxon>
        <taxon>Bacillati</taxon>
        <taxon>Actinomycetota</taxon>
        <taxon>Actinomycetes</taxon>
        <taxon>Propionibacteriales</taxon>
        <taxon>Nocardioidaceae</taxon>
        <taxon>Nocardioides</taxon>
    </lineage>
</organism>
<dbReference type="EMBL" id="CP038267">
    <property type="protein sequence ID" value="QBR93331.1"/>
    <property type="molecule type" value="Genomic_DNA"/>
</dbReference>
<name>A0A4P7GNI4_9ACTN</name>
<dbReference type="RefSeq" id="WP_135078656.1">
    <property type="nucleotide sequence ID" value="NZ_CP038267.1"/>
</dbReference>
<dbReference type="AlphaFoldDB" id="A0A4P7GNI4"/>
<accession>A0A4P7GNI4</accession>
<sequence length="80" mass="9040">MRLIDELNELHASYVRAINAAVAEDDFALADQLAEAYDDDAVRLVAEREGKTHLLPLQRPQVHESSLRRMVRMLRAGRAA</sequence>